<dbReference type="KEGG" id="csto:CGC58_10985"/>
<sequence>MVGAPDFKLLKNTFDIKVGETSIGAGVKGSGDFDISIQHPDFITVSEPNNYGSGDVYFFDIVGKKAGTTQVTITDKATNQSGVIQVTVREKVTQKLRIRGNVASQAIAGGVSAYIAIFEGNPTKEHSVSEASNIAVFEKVETDTWGDRYIYFKGISEGTTNINVSDGVNNHKVTVTVLPLPEFELNFANEEIELEIEEVSSGTYVKGSGIFEISAANPDLVTISEATNNGTGDVFYFDVTGKKAGTTTITVKDKITGKSGTLNVTVAGE</sequence>
<reference evidence="2" key="1">
    <citation type="submission" date="2017-06" db="EMBL/GenBank/DDBJ databases">
        <title>Capnocytophaga spp. assemblies.</title>
        <authorList>
            <person name="Gulvik C.A."/>
        </authorList>
    </citation>
    <scope>NUCLEOTIDE SEQUENCE [LARGE SCALE GENOMIC DNA]</scope>
    <source>
        <strain evidence="2">H2177</strain>
    </source>
</reference>
<dbReference type="AlphaFoldDB" id="A0A250FYI6"/>
<name>A0A250FYI6_9FLAO</name>
<proteinExistence type="predicted"/>
<dbReference type="Proteomes" id="UP000217348">
    <property type="component" value="Chromosome"/>
</dbReference>
<evidence type="ECO:0000313" key="1">
    <source>
        <dbReference type="EMBL" id="ATA90202.1"/>
    </source>
</evidence>
<gene>
    <name evidence="1" type="ORF">CGC58_10985</name>
</gene>
<dbReference type="Gene3D" id="2.60.40.1080">
    <property type="match status" value="1"/>
</dbReference>
<evidence type="ECO:0000313" key="2">
    <source>
        <dbReference type="Proteomes" id="UP000217348"/>
    </source>
</evidence>
<dbReference type="RefSeq" id="WP_095896746.1">
    <property type="nucleotide sequence ID" value="NZ_CP022387.1"/>
</dbReference>
<accession>A0A250FYI6</accession>
<protein>
    <submittedName>
        <fullName evidence="1">Uncharacterized protein</fullName>
    </submittedName>
</protein>
<dbReference type="EMBL" id="CP022387">
    <property type="protein sequence ID" value="ATA90202.1"/>
    <property type="molecule type" value="Genomic_DNA"/>
</dbReference>
<organism evidence="1 2">
    <name type="scientific">Capnocytophaga stomatis</name>
    <dbReference type="NCBI Taxonomy" id="1848904"/>
    <lineage>
        <taxon>Bacteria</taxon>
        <taxon>Pseudomonadati</taxon>
        <taxon>Bacteroidota</taxon>
        <taxon>Flavobacteriia</taxon>
        <taxon>Flavobacteriales</taxon>
        <taxon>Flavobacteriaceae</taxon>
        <taxon>Capnocytophaga</taxon>
    </lineage>
</organism>